<keyword evidence="3" id="KW-1185">Reference proteome</keyword>
<dbReference type="EMBL" id="JACJVP010000021">
    <property type="protein sequence ID" value="MBB6671422.1"/>
    <property type="molecule type" value="Genomic_DNA"/>
</dbReference>
<organism evidence="2 3">
    <name type="scientific">Cohnella nanjingensis</name>
    <dbReference type="NCBI Taxonomy" id="1387779"/>
    <lineage>
        <taxon>Bacteria</taxon>
        <taxon>Bacillati</taxon>
        <taxon>Bacillota</taxon>
        <taxon>Bacilli</taxon>
        <taxon>Bacillales</taxon>
        <taxon>Paenibacillaceae</taxon>
        <taxon>Cohnella</taxon>
    </lineage>
</organism>
<accession>A0A7X0VEW3</accession>
<protein>
    <recommendedName>
        <fullName evidence="4">DUF2759 family protein</fullName>
    </recommendedName>
</protein>
<evidence type="ECO:0008006" key="4">
    <source>
        <dbReference type="Google" id="ProtNLM"/>
    </source>
</evidence>
<feature type="transmembrane region" description="Helical" evidence="1">
    <location>
        <begin position="45"/>
        <end position="63"/>
    </location>
</feature>
<dbReference type="Proteomes" id="UP000547209">
    <property type="component" value="Unassembled WGS sequence"/>
</dbReference>
<keyword evidence="1" id="KW-1133">Transmembrane helix</keyword>
<comment type="caution">
    <text evidence="2">The sequence shown here is derived from an EMBL/GenBank/DDBJ whole genome shotgun (WGS) entry which is preliminary data.</text>
</comment>
<keyword evidence="1" id="KW-0472">Membrane</keyword>
<reference evidence="2 3" key="1">
    <citation type="submission" date="2020-08" db="EMBL/GenBank/DDBJ databases">
        <title>Cohnella phylogeny.</title>
        <authorList>
            <person name="Dunlap C."/>
        </authorList>
    </citation>
    <scope>NUCLEOTIDE SEQUENCE [LARGE SCALE GENOMIC DNA]</scope>
    <source>
        <strain evidence="2 3">DSM 28246</strain>
    </source>
</reference>
<dbReference type="AlphaFoldDB" id="A0A7X0VEW3"/>
<sequence>MFLAANAAEEAASTFTAFDVFMVIITVLIAIGLVRLLMQRPGKNVFAIGFTVVSLILLLIADVKMVSGW</sequence>
<name>A0A7X0VEW3_9BACL</name>
<proteinExistence type="predicted"/>
<evidence type="ECO:0000256" key="1">
    <source>
        <dbReference type="SAM" id="Phobius"/>
    </source>
</evidence>
<evidence type="ECO:0000313" key="2">
    <source>
        <dbReference type="EMBL" id="MBB6671422.1"/>
    </source>
</evidence>
<evidence type="ECO:0000313" key="3">
    <source>
        <dbReference type="Proteomes" id="UP000547209"/>
    </source>
</evidence>
<feature type="transmembrane region" description="Helical" evidence="1">
    <location>
        <begin position="20"/>
        <end position="38"/>
    </location>
</feature>
<dbReference type="RefSeq" id="WP_185142908.1">
    <property type="nucleotide sequence ID" value="NZ_JACJVP010000021.1"/>
</dbReference>
<keyword evidence="1" id="KW-0812">Transmembrane</keyword>
<gene>
    <name evidence="2" type="ORF">H7C19_12095</name>
</gene>